<evidence type="ECO:0000256" key="10">
    <source>
        <dbReference type="ARBA" id="ARBA00023134"/>
    </source>
</evidence>
<evidence type="ECO:0000313" key="17">
    <source>
        <dbReference type="EMBL" id="SIS41808.1"/>
    </source>
</evidence>
<evidence type="ECO:0000313" key="18">
    <source>
        <dbReference type="Proteomes" id="UP000185678"/>
    </source>
</evidence>
<dbReference type="InterPro" id="IPR009019">
    <property type="entry name" value="KH_sf_prok-type"/>
</dbReference>
<dbReference type="RefSeq" id="WP_076398777.1">
    <property type="nucleotide sequence ID" value="NZ_FTOA01000001.1"/>
</dbReference>
<dbReference type="GO" id="GO:0003924">
    <property type="term" value="F:GTPase activity"/>
    <property type="evidence" value="ECO:0007669"/>
    <property type="project" value="UniProtKB-UniRule"/>
</dbReference>
<dbReference type="EMBL" id="FTOA01000001">
    <property type="protein sequence ID" value="SIS41808.1"/>
    <property type="molecule type" value="Genomic_DNA"/>
</dbReference>
<evidence type="ECO:0000256" key="3">
    <source>
        <dbReference type="ARBA" id="ARBA00022475"/>
    </source>
</evidence>
<feature type="domain" description="KH type-2" evidence="15">
    <location>
        <begin position="220"/>
        <end position="297"/>
    </location>
</feature>
<dbReference type="PANTHER" id="PTHR42698:SF1">
    <property type="entry name" value="GTPASE ERA, MITOCHONDRIAL"/>
    <property type="match status" value="1"/>
</dbReference>
<evidence type="ECO:0000256" key="4">
    <source>
        <dbReference type="ARBA" id="ARBA00022490"/>
    </source>
</evidence>
<dbReference type="FunFam" id="3.30.300.20:FF:000031">
    <property type="entry name" value="GTPase Era"/>
    <property type="match status" value="1"/>
</dbReference>
<feature type="region of interest" description="G4" evidence="13">
    <location>
        <begin position="139"/>
        <end position="142"/>
    </location>
</feature>
<evidence type="ECO:0000256" key="8">
    <source>
        <dbReference type="ARBA" id="ARBA00022741"/>
    </source>
</evidence>
<feature type="region of interest" description="G5" evidence="13">
    <location>
        <begin position="168"/>
        <end position="170"/>
    </location>
</feature>
<feature type="region of interest" description="G1" evidence="13">
    <location>
        <begin position="24"/>
        <end position="31"/>
    </location>
</feature>
<feature type="region of interest" description="G3" evidence="13">
    <location>
        <begin position="71"/>
        <end position="74"/>
    </location>
</feature>
<dbReference type="CDD" id="cd04163">
    <property type="entry name" value="Era"/>
    <property type="match status" value="1"/>
</dbReference>
<dbReference type="Proteomes" id="UP000185678">
    <property type="component" value="Unassembled WGS sequence"/>
</dbReference>
<dbReference type="SUPFAM" id="SSF52540">
    <property type="entry name" value="P-loop containing nucleoside triphosphate hydrolases"/>
    <property type="match status" value="1"/>
</dbReference>
<evidence type="ECO:0000259" key="15">
    <source>
        <dbReference type="PROSITE" id="PS50823"/>
    </source>
</evidence>
<feature type="binding site" evidence="12">
    <location>
        <begin position="71"/>
        <end position="75"/>
    </location>
    <ligand>
        <name>GTP</name>
        <dbReference type="ChEBI" id="CHEBI:37565"/>
    </ligand>
</feature>
<comment type="subunit">
    <text evidence="12">Monomer.</text>
</comment>
<gene>
    <name evidence="12" type="primary">era</name>
    <name evidence="17" type="ORF">SAMN05421779_101723</name>
</gene>
<dbReference type="Pfam" id="PF07650">
    <property type="entry name" value="KH_2"/>
    <property type="match status" value="1"/>
</dbReference>
<evidence type="ECO:0000256" key="9">
    <source>
        <dbReference type="ARBA" id="ARBA00022884"/>
    </source>
</evidence>
<feature type="region of interest" description="G2" evidence="13">
    <location>
        <begin position="50"/>
        <end position="54"/>
    </location>
</feature>
<dbReference type="HAMAP" id="MF_00367">
    <property type="entry name" value="GTPase_Era"/>
    <property type="match status" value="1"/>
</dbReference>
<keyword evidence="11 12" id="KW-0472">Membrane</keyword>
<keyword evidence="5 12" id="KW-0690">Ribosome biogenesis</keyword>
<keyword evidence="9 12" id="KW-0694">RNA-binding</keyword>
<dbReference type="PROSITE" id="PS50823">
    <property type="entry name" value="KH_TYPE_2"/>
    <property type="match status" value="1"/>
</dbReference>
<keyword evidence="10 12" id="KW-0342">GTP-binding</keyword>
<evidence type="ECO:0000256" key="6">
    <source>
        <dbReference type="ARBA" id="ARBA00022519"/>
    </source>
</evidence>
<dbReference type="PANTHER" id="PTHR42698">
    <property type="entry name" value="GTPASE ERA"/>
    <property type="match status" value="1"/>
</dbReference>
<dbReference type="InterPro" id="IPR027417">
    <property type="entry name" value="P-loop_NTPase"/>
</dbReference>
<keyword evidence="6" id="KW-0997">Cell inner membrane</keyword>
<dbReference type="OrthoDB" id="9805918at2"/>
<dbReference type="InterPro" id="IPR005225">
    <property type="entry name" value="Small_GTP-bd"/>
</dbReference>
<dbReference type="Gene3D" id="3.40.50.300">
    <property type="entry name" value="P-loop containing nucleotide triphosphate hydrolases"/>
    <property type="match status" value="1"/>
</dbReference>
<evidence type="ECO:0000256" key="12">
    <source>
        <dbReference type="HAMAP-Rule" id="MF_00367"/>
    </source>
</evidence>
<dbReference type="GO" id="GO:0005886">
    <property type="term" value="C:plasma membrane"/>
    <property type="evidence" value="ECO:0007669"/>
    <property type="project" value="UniProtKB-SubCell"/>
</dbReference>
<evidence type="ECO:0000256" key="7">
    <source>
        <dbReference type="ARBA" id="ARBA00022730"/>
    </source>
</evidence>
<dbReference type="Gene3D" id="3.30.300.20">
    <property type="match status" value="1"/>
</dbReference>
<accession>A0A1N7IXH9</accession>
<dbReference type="AlphaFoldDB" id="A0A1N7IXH9"/>
<evidence type="ECO:0000259" key="16">
    <source>
        <dbReference type="PROSITE" id="PS51713"/>
    </source>
</evidence>
<dbReference type="NCBIfam" id="TIGR00436">
    <property type="entry name" value="era"/>
    <property type="match status" value="1"/>
</dbReference>
<dbReference type="InterPro" id="IPR006073">
    <property type="entry name" value="GTP-bd"/>
</dbReference>
<dbReference type="InterPro" id="IPR030388">
    <property type="entry name" value="G_ERA_dom"/>
</dbReference>
<evidence type="ECO:0000256" key="14">
    <source>
        <dbReference type="RuleBase" id="RU003761"/>
    </source>
</evidence>
<evidence type="ECO:0000256" key="2">
    <source>
        <dbReference type="ARBA" id="ARBA00020484"/>
    </source>
</evidence>
<dbReference type="GO" id="GO:0000028">
    <property type="term" value="P:ribosomal small subunit assembly"/>
    <property type="evidence" value="ECO:0007669"/>
    <property type="project" value="TreeGrafter"/>
</dbReference>
<keyword evidence="18" id="KW-1185">Reference proteome</keyword>
<dbReference type="Pfam" id="PF01926">
    <property type="entry name" value="MMR_HSR1"/>
    <property type="match status" value="1"/>
</dbReference>
<protein>
    <recommendedName>
        <fullName evidence="2 12">GTPase Era</fullName>
    </recommendedName>
</protein>
<keyword evidence="4 12" id="KW-0963">Cytoplasm</keyword>
<dbReference type="NCBIfam" id="TIGR00231">
    <property type="entry name" value="small_GTP"/>
    <property type="match status" value="1"/>
</dbReference>
<keyword evidence="7 12" id="KW-0699">rRNA-binding</keyword>
<dbReference type="GO" id="GO:0070181">
    <property type="term" value="F:small ribosomal subunit rRNA binding"/>
    <property type="evidence" value="ECO:0007669"/>
    <property type="project" value="UniProtKB-UniRule"/>
</dbReference>
<dbReference type="GO" id="GO:0005829">
    <property type="term" value="C:cytosol"/>
    <property type="evidence" value="ECO:0007669"/>
    <property type="project" value="TreeGrafter"/>
</dbReference>
<dbReference type="CDD" id="cd22534">
    <property type="entry name" value="KH-II_Era"/>
    <property type="match status" value="1"/>
</dbReference>
<keyword evidence="3 12" id="KW-1003">Cell membrane</keyword>
<feature type="binding site" evidence="12">
    <location>
        <begin position="139"/>
        <end position="142"/>
    </location>
    <ligand>
        <name>GTP</name>
        <dbReference type="ChEBI" id="CHEBI:37565"/>
    </ligand>
</feature>
<reference evidence="17 18" key="1">
    <citation type="submission" date="2017-01" db="EMBL/GenBank/DDBJ databases">
        <authorList>
            <person name="Mah S.A."/>
            <person name="Swanson W.J."/>
            <person name="Moy G.W."/>
            <person name="Vacquier V.D."/>
        </authorList>
    </citation>
    <scope>NUCLEOTIDE SEQUENCE [LARGE SCALE GENOMIC DNA]</scope>
    <source>
        <strain evidence="17 18">DSM 11589</strain>
    </source>
</reference>
<dbReference type="PROSITE" id="PS51713">
    <property type="entry name" value="G_ERA"/>
    <property type="match status" value="1"/>
</dbReference>
<evidence type="ECO:0000256" key="5">
    <source>
        <dbReference type="ARBA" id="ARBA00022517"/>
    </source>
</evidence>
<dbReference type="InterPro" id="IPR004044">
    <property type="entry name" value="KH_dom_type_2"/>
</dbReference>
<comment type="similarity">
    <text evidence="1 12 13 14">Belongs to the TRAFAC class TrmE-Era-EngA-EngB-Septin-like GTPase superfamily. Era GTPase family.</text>
</comment>
<proteinExistence type="inferred from homology"/>
<comment type="subcellular location">
    <subcellularLocation>
        <location evidence="12">Cytoplasm</location>
    </subcellularLocation>
    <subcellularLocation>
        <location evidence="12">Cell membrane</location>
        <topology evidence="12">Peripheral membrane protein</topology>
    </subcellularLocation>
</comment>
<dbReference type="GO" id="GO:0005525">
    <property type="term" value="F:GTP binding"/>
    <property type="evidence" value="ECO:0007669"/>
    <property type="project" value="UniProtKB-UniRule"/>
</dbReference>
<dbReference type="GO" id="GO:0043024">
    <property type="term" value="F:ribosomal small subunit binding"/>
    <property type="evidence" value="ECO:0007669"/>
    <property type="project" value="TreeGrafter"/>
</dbReference>
<comment type="function">
    <text evidence="12">An essential GTPase that binds both GDP and GTP, with rapid nucleotide exchange. Plays a role in 16S rRNA processing and 30S ribosomal subunit biogenesis and possibly also in cell cycle regulation and energy metabolism.</text>
</comment>
<evidence type="ECO:0000256" key="11">
    <source>
        <dbReference type="ARBA" id="ARBA00023136"/>
    </source>
</evidence>
<organism evidence="17 18">
    <name type="scientific">Insolitispirillum peregrinum</name>
    <dbReference type="NCBI Taxonomy" id="80876"/>
    <lineage>
        <taxon>Bacteria</taxon>
        <taxon>Pseudomonadati</taxon>
        <taxon>Pseudomonadota</taxon>
        <taxon>Alphaproteobacteria</taxon>
        <taxon>Rhodospirillales</taxon>
        <taxon>Novispirillaceae</taxon>
        <taxon>Insolitispirillum</taxon>
    </lineage>
</organism>
<sequence length="315" mass="34986">MSDDVIPTTQDDVPTRCGFVAVLGAPNAGKSTLTNAMVGTKVSIVSPKVQTTRTRIRGIAMQDNTQIIFIDTPGIFRPKKRLERAMVAAAWAGLADADTVMLVIDVQRASGKRGLDEDSSSIIETLKKNGYRDVILVLNKVDLVNPPVLLDLAAKLHAEGIFSEVFMISALKERGTADILRYLASRAPLGPYMFPEDEVSDLPMRMLAAEITREKVFLKLYHELPYSITVETDKWTERPDGSVKIDQTIFVARDSQKSIVLGKGGDQIKHIGAAARKELEEILGQKVHLFLFIKVREDWAEDRARYSEWGLDFDA</sequence>
<feature type="binding site" evidence="12">
    <location>
        <begin position="24"/>
        <end position="31"/>
    </location>
    <ligand>
        <name>GTP</name>
        <dbReference type="ChEBI" id="CHEBI:37565"/>
    </ligand>
</feature>
<dbReference type="SUPFAM" id="SSF54814">
    <property type="entry name" value="Prokaryotic type KH domain (KH-domain type II)"/>
    <property type="match status" value="1"/>
</dbReference>
<dbReference type="STRING" id="80876.SAMN05421779_101723"/>
<evidence type="ECO:0000256" key="13">
    <source>
        <dbReference type="PROSITE-ProRule" id="PRU01050"/>
    </source>
</evidence>
<feature type="domain" description="Era-type G" evidence="16">
    <location>
        <begin position="16"/>
        <end position="189"/>
    </location>
</feature>
<dbReference type="InterPro" id="IPR005662">
    <property type="entry name" value="GTPase_Era-like"/>
</dbReference>
<dbReference type="InterPro" id="IPR015946">
    <property type="entry name" value="KH_dom-like_a/b"/>
</dbReference>
<evidence type="ECO:0000256" key="1">
    <source>
        <dbReference type="ARBA" id="ARBA00007921"/>
    </source>
</evidence>
<name>A0A1N7IXH9_9PROT</name>
<dbReference type="NCBIfam" id="NF000908">
    <property type="entry name" value="PRK00089.1"/>
    <property type="match status" value="1"/>
</dbReference>
<keyword evidence="8 12" id="KW-0547">Nucleotide-binding</keyword>